<proteinExistence type="predicted"/>
<evidence type="ECO:0000256" key="1">
    <source>
        <dbReference type="SAM" id="Coils"/>
    </source>
</evidence>
<dbReference type="EMBL" id="PQZD01000003">
    <property type="protein sequence ID" value="RTI48514.1"/>
    <property type="molecule type" value="Genomic_DNA"/>
</dbReference>
<name>A0AAX1Z486_CAMJU</name>
<dbReference type="AlphaFoldDB" id="A0AAX1Z486"/>
<evidence type="ECO:0000313" key="3">
    <source>
        <dbReference type="Proteomes" id="UP000287197"/>
    </source>
</evidence>
<dbReference type="Proteomes" id="UP000287197">
    <property type="component" value="Unassembled WGS sequence"/>
</dbReference>
<protein>
    <submittedName>
        <fullName evidence="2">Uncharacterized protein</fullName>
    </submittedName>
</protein>
<comment type="caution">
    <text evidence="2">The sequence shown here is derived from an EMBL/GenBank/DDBJ whole genome shotgun (WGS) entry which is preliminary data.</text>
</comment>
<reference evidence="2" key="1">
    <citation type="submission" date="2018-01" db="EMBL/GenBank/DDBJ databases">
        <authorList>
            <person name="Kovanen S."/>
            <person name="Nieminen T."/>
            <person name="Pohja-Mykra M."/>
            <person name="Raunio-Saarnisto M."/>
            <person name="Sauvala M."/>
            <person name="Fredriksson-Ahomaa M."/>
            <person name="Hanninen M.-L."/>
            <person name="Kivisto R."/>
        </authorList>
    </citation>
    <scope>NUCLEOTIDE SEQUENCE</scope>
    <source>
        <strain evidence="2">SO-26</strain>
    </source>
</reference>
<organism evidence="2 3">
    <name type="scientific">Campylobacter jejuni</name>
    <dbReference type="NCBI Taxonomy" id="197"/>
    <lineage>
        <taxon>Bacteria</taxon>
        <taxon>Pseudomonadati</taxon>
        <taxon>Campylobacterota</taxon>
        <taxon>Epsilonproteobacteria</taxon>
        <taxon>Campylobacterales</taxon>
        <taxon>Campylobacteraceae</taxon>
        <taxon>Campylobacter</taxon>
    </lineage>
</organism>
<dbReference type="Gene3D" id="6.10.250.1370">
    <property type="match status" value="1"/>
</dbReference>
<accession>A0AAX1Z486</accession>
<evidence type="ECO:0000313" key="2">
    <source>
        <dbReference type="EMBL" id="RTI48514.1"/>
    </source>
</evidence>
<reference evidence="2" key="2">
    <citation type="journal article" date="2019" name="Appl. Environ. Microbiol.">
        <title>Population genetics and characterization of Campylobacter jejuni isolates in western jackdaws and game birds in Finland.</title>
        <authorList>
            <person name="Kovanen S."/>
            <person name="Rossi M."/>
            <person name="Pohja-Mykra M."/>
            <person name="Nieminen T."/>
            <person name="Raunio-Saarnisto M."/>
            <person name="Sauvala M."/>
            <person name="Fredriksson-Ahomaa M."/>
            <person name="Hanninen M.L."/>
            <person name="Kivisto R."/>
        </authorList>
    </citation>
    <scope>NUCLEOTIDE SEQUENCE</scope>
    <source>
        <strain evidence="2">SO-26</strain>
    </source>
</reference>
<keyword evidence="1" id="KW-0175">Coiled coil</keyword>
<feature type="coiled-coil region" evidence="1">
    <location>
        <begin position="7"/>
        <end position="64"/>
    </location>
</feature>
<gene>
    <name evidence="2" type="ORF">C3I27_03610</name>
</gene>
<sequence length="93" mass="11090">MSDIDKVKRIQQEIEKLCKSVEDIKRDSSSNRVSEMCDNLLEKIDDKMIEITEYLEHLESLEIQKQRELLHEAKEMLKTVKPKLEELKKAHHE</sequence>
<dbReference type="RefSeq" id="WP_126262829.1">
    <property type="nucleotide sequence ID" value="NZ_PQZD01000003.1"/>
</dbReference>